<keyword evidence="12" id="KW-1185">Reference proteome</keyword>
<evidence type="ECO:0000256" key="1">
    <source>
        <dbReference type="ARBA" id="ARBA00000085"/>
    </source>
</evidence>
<evidence type="ECO:0000259" key="10">
    <source>
        <dbReference type="SMART" id="SM00387"/>
    </source>
</evidence>
<keyword evidence="9" id="KW-1133">Transmembrane helix</keyword>
<reference evidence="11 12" key="1">
    <citation type="submission" date="2017-04" db="EMBL/GenBank/DDBJ databases">
        <authorList>
            <person name="Varghese N."/>
            <person name="Submissions S."/>
        </authorList>
    </citation>
    <scope>NUCLEOTIDE SEQUENCE [LARGE SCALE GENOMIC DNA]</scope>
    <source>
        <strain evidence="11 12">J12</strain>
    </source>
</reference>
<dbReference type="InterPro" id="IPR003594">
    <property type="entry name" value="HATPase_dom"/>
</dbReference>
<evidence type="ECO:0000256" key="9">
    <source>
        <dbReference type="SAM" id="Phobius"/>
    </source>
</evidence>
<keyword evidence="7" id="KW-0067">ATP-binding</keyword>
<evidence type="ECO:0000256" key="5">
    <source>
        <dbReference type="ARBA" id="ARBA00022741"/>
    </source>
</evidence>
<dbReference type="Pfam" id="PF07730">
    <property type="entry name" value="HisKA_3"/>
    <property type="match status" value="1"/>
</dbReference>
<accession>A0ABY1LWH2</accession>
<keyword evidence="4" id="KW-0808">Transferase</keyword>
<dbReference type="PANTHER" id="PTHR24421">
    <property type="entry name" value="NITRATE/NITRITE SENSOR PROTEIN NARX-RELATED"/>
    <property type="match status" value="1"/>
</dbReference>
<dbReference type="EMBL" id="FXAE01000014">
    <property type="protein sequence ID" value="SMF19835.1"/>
    <property type="molecule type" value="Genomic_DNA"/>
</dbReference>
<feature type="transmembrane region" description="Helical" evidence="9">
    <location>
        <begin position="85"/>
        <end position="105"/>
    </location>
</feature>
<evidence type="ECO:0000313" key="11">
    <source>
        <dbReference type="EMBL" id="SMF19835.1"/>
    </source>
</evidence>
<name>A0ABY1LWH2_9BACL</name>
<dbReference type="InterPro" id="IPR050482">
    <property type="entry name" value="Sensor_HK_TwoCompSys"/>
</dbReference>
<dbReference type="GO" id="GO:0016301">
    <property type="term" value="F:kinase activity"/>
    <property type="evidence" value="ECO:0007669"/>
    <property type="project" value="UniProtKB-KW"/>
</dbReference>
<feature type="transmembrane region" description="Helical" evidence="9">
    <location>
        <begin position="125"/>
        <end position="143"/>
    </location>
</feature>
<feature type="transmembrane region" description="Helical" evidence="9">
    <location>
        <begin position="51"/>
        <end position="73"/>
    </location>
</feature>
<keyword evidence="3" id="KW-0597">Phosphoprotein</keyword>
<gene>
    <name evidence="11" type="ORF">SAMN02744124_01797</name>
</gene>
<keyword evidence="8" id="KW-0902">Two-component regulatory system</keyword>
<proteinExistence type="predicted"/>
<comment type="catalytic activity">
    <reaction evidence="1">
        <text>ATP + protein L-histidine = ADP + protein N-phospho-L-histidine.</text>
        <dbReference type="EC" id="2.7.13.3"/>
    </reaction>
</comment>
<evidence type="ECO:0000256" key="3">
    <source>
        <dbReference type="ARBA" id="ARBA00022553"/>
    </source>
</evidence>
<protein>
    <recommendedName>
        <fullName evidence="2">histidine kinase</fullName>
        <ecNumber evidence="2">2.7.13.3</ecNumber>
    </recommendedName>
</protein>
<sequence>MRQTAWKKIVKGKWHWFDLVFLAVRTSWLILALRDLRVNPEQIIEASNPLLTTGALALVALWLTASYLIPLVFYFSKKLKPYSPLIELVLMGPLVLYFAGEPGVFDLYNLPVFTVGYFSFRKKYAWYYLPTVIVIPLLAGWIYDYPLKMIANEMLDNTVMFIIGICLRAMITGHTRMKEMVQIIQDQNQTLELYSKQIKQLTIVEERNRIASELHDTVGHTFTSTILGMEAVYYQMDHAPDVAKAQLKELVEFARTGYEDVRRNIHQMAVYENEKSLVKSLAEIAAEFGEHTRTHVVVEVTGEEQEPYTTPESIRIALIRCLQEALTNAKRHGRATEITVSLTFTPQSISMKVVDNGTGQEKISAGFGLNAMNQRITGLNGTMEISSKANLGTSLTCTIPLKAG</sequence>
<evidence type="ECO:0000256" key="2">
    <source>
        <dbReference type="ARBA" id="ARBA00012438"/>
    </source>
</evidence>
<evidence type="ECO:0000256" key="6">
    <source>
        <dbReference type="ARBA" id="ARBA00022777"/>
    </source>
</evidence>
<dbReference type="EC" id="2.7.13.3" evidence="2"/>
<evidence type="ECO:0000256" key="8">
    <source>
        <dbReference type="ARBA" id="ARBA00023012"/>
    </source>
</evidence>
<dbReference type="InterPro" id="IPR011712">
    <property type="entry name" value="Sig_transdc_His_kin_sub3_dim/P"/>
</dbReference>
<evidence type="ECO:0000313" key="12">
    <source>
        <dbReference type="Proteomes" id="UP000192939"/>
    </source>
</evidence>
<dbReference type="RefSeq" id="WP_085278821.1">
    <property type="nucleotide sequence ID" value="NZ_FXAE01000014.1"/>
</dbReference>
<comment type="caution">
    <text evidence="11">The sequence shown here is derived from an EMBL/GenBank/DDBJ whole genome shotgun (WGS) entry which is preliminary data.</text>
</comment>
<dbReference type="Gene3D" id="3.30.565.10">
    <property type="entry name" value="Histidine kinase-like ATPase, C-terminal domain"/>
    <property type="match status" value="1"/>
</dbReference>
<organism evidence="11 12">
    <name type="scientific">Paenibacillus barengoltzii J12</name>
    <dbReference type="NCBI Taxonomy" id="935846"/>
    <lineage>
        <taxon>Bacteria</taxon>
        <taxon>Bacillati</taxon>
        <taxon>Bacillota</taxon>
        <taxon>Bacilli</taxon>
        <taxon>Bacillales</taxon>
        <taxon>Paenibacillaceae</taxon>
        <taxon>Paenibacillus</taxon>
    </lineage>
</organism>
<dbReference type="CDD" id="cd16917">
    <property type="entry name" value="HATPase_UhpB-NarQ-NarX-like"/>
    <property type="match status" value="1"/>
</dbReference>
<dbReference type="Gene3D" id="1.20.5.1930">
    <property type="match status" value="1"/>
</dbReference>
<keyword evidence="6 11" id="KW-0418">Kinase</keyword>
<feature type="transmembrane region" description="Helical" evidence="9">
    <location>
        <begin position="155"/>
        <end position="171"/>
    </location>
</feature>
<keyword evidence="5" id="KW-0547">Nucleotide-binding</keyword>
<feature type="domain" description="Histidine kinase/HSP90-like ATPase" evidence="10">
    <location>
        <begin position="313"/>
        <end position="403"/>
    </location>
</feature>
<keyword evidence="9" id="KW-0472">Membrane</keyword>
<evidence type="ECO:0000256" key="4">
    <source>
        <dbReference type="ARBA" id="ARBA00022679"/>
    </source>
</evidence>
<evidence type="ECO:0000256" key="7">
    <source>
        <dbReference type="ARBA" id="ARBA00022840"/>
    </source>
</evidence>
<dbReference type="SUPFAM" id="SSF55874">
    <property type="entry name" value="ATPase domain of HSP90 chaperone/DNA topoisomerase II/histidine kinase"/>
    <property type="match status" value="1"/>
</dbReference>
<dbReference type="Proteomes" id="UP000192939">
    <property type="component" value="Unassembled WGS sequence"/>
</dbReference>
<dbReference type="PANTHER" id="PTHR24421:SF10">
    <property type="entry name" value="NITRATE_NITRITE SENSOR PROTEIN NARQ"/>
    <property type="match status" value="1"/>
</dbReference>
<keyword evidence="9" id="KW-0812">Transmembrane</keyword>
<dbReference type="SMART" id="SM00387">
    <property type="entry name" value="HATPase_c"/>
    <property type="match status" value="1"/>
</dbReference>
<dbReference type="Pfam" id="PF02518">
    <property type="entry name" value="HATPase_c"/>
    <property type="match status" value="1"/>
</dbReference>
<dbReference type="InterPro" id="IPR036890">
    <property type="entry name" value="HATPase_C_sf"/>
</dbReference>